<dbReference type="InterPro" id="IPR050627">
    <property type="entry name" value="Nitroreductase/BluB"/>
</dbReference>
<dbReference type="AlphaFoldDB" id="A0A8J4DSQ0"/>
<name>A0A8J4DSQ0_9ACTN</name>
<evidence type="ECO:0000313" key="3">
    <source>
        <dbReference type="EMBL" id="GIJ48103.1"/>
    </source>
</evidence>
<dbReference type="EMBL" id="BOPF01000019">
    <property type="protein sequence ID" value="GIJ48103.1"/>
    <property type="molecule type" value="Genomic_DNA"/>
</dbReference>
<dbReference type="RefSeq" id="WP_203901604.1">
    <property type="nucleotide sequence ID" value="NZ_BOPF01000019.1"/>
</dbReference>
<feature type="compositionally biased region" description="Basic and acidic residues" evidence="1">
    <location>
        <begin position="331"/>
        <end position="344"/>
    </location>
</feature>
<evidence type="ECO:0000256" key="1">
    <source>
        <dbReference type="SAM" id="MobiDB-lite"/>
    </source>
</evidence>
<dbReference type="Gene3D" id="3.40.109.10">
    <property type="entry name" value="NADH Oxidase"/>
    <property type="match status" value="1"/>
</dbReference>
<dbReference type="InterPro" id="IPR000415">
    <property type="entry name" value="Nitroreductase-like"/>
</dbReference>
<dbReference type="Pfam" id="PF00881">
    <property type="entry name" value="Nitroreductase"/>
    <property type="match status" value="1"/>
</dbReference>
<evidence type="ECO:0000259" key="2">
    <source>
        <dbReference type="Pfam" id="PF00881"/>
    </source>
</evidence>
<accession>A0A8J4DSQ0</accession>
<gene>
    <name evidence="3" type="ORF">Val02_49890</name>
</gene>
<dbReference type="GO" id="GO:0016491">
    <property type="term" value="F:oxidoreductase activity"/>
    <property type="evidence" value="ECO:0007669"/>
    <property type="project" value="InterPro"/>
</dbReference>
<feature type="region of interest" description="Disordered" evidence="1">
    <location>
        <begin position="323"/>
        <end position="373"/>
    </location>
</feature>
<proteinExistence type="predicted"/>
<protein>
    <submittedName>
        <fullName evidence="3">NAD(P)H nitroreductase</fullName>
    </submittedName>
</protein>
<comment type="caution">
    <text evidence="3">The sequence shown here is derived from an EMBL/GenBank/DDBJ whole genome shotgun (WGS) entry which is preliminary data.</text>
</comment>
<dbReference type="SUPFAM" id="SSF55469">
    <property type="entry name" value="FMN-dependent nitroreductase-like"/>
    <property type="match status" value="2"/>
</dbReference>
<feature type="domain" description="Nitroreductase" evidence="2">
    <location>
        <begin position="131"/>
        <end position="307"/>
    </location>
</feature>
<evidence type="ECO:0000313" key="4">
    <source>
        <dbReference type="Proteomes" id="UP000619260"/>
    </source>
</evidence>
<dbReference type="PANTHER" id="PTHR23026">
    <property type="entry name" value="NADPH NITROREDUCTASE"/>
    <property type="match status" value="1"/>
</dbReference>
<organism evidence="3 4">
    <name type="scientific">Virgisporangium aliadipatigenens</name>
    <dbReference type="NCBI Taxonomy" id="741659"/>
    <lineage>
        <taxon>Bacteria</taxon>
        <taxon>Bacillati</taxon>
        <taxon>Actinomycetota</taxon>
        <taxon>Actinomycetes</taxon>
        <taxon>Micromonosporales</taxon>
        <taxon>Micromonosporaceae</taxon>
        <taxon>Virgisporangium</taxon>
    </lineage>
</organism>
<keyword evidence="4" id="KW-1185">Reference proteome</keyword>
<dbReference type="Proteomes" id="UP000619260">
    <property type="component" value="Unassembled WGS sequence"/>
</dbReference>
<reference evidence="3" key="1">
    <citation type="submission" date="2021-01" db="EMBL/GenBank/DDBJ databases">
        <title>Whole genome shotgun sequence of Virgisporangium aliadipatigenens NBRC 105644.</title>
        <authorList>
            <person name="Komaki H."/>
            <person name="Tamura T."/>
        </authorList>
    </citation>
    <scope>NUCLEOTIDE SEQUENCE</scope>
    <source>
        <strain evidence="3">NBRC 105644</strain>
    </source>
</reference>
<dbReference type="PANTHER" id="PTHR23026:SF123">
    <property type="entry name" value="NAD(P)H NITROREDUCTASE RV3131-RELATED"/>
    <property type="match status" value="1"/>
</dbReference>
<sequence length="373" mass="39635">MPASIQIAPTNARTSTRKNVLTRAAVSALCAPSVFNTQPWRWRITGDTAELRADRSRQLPVLDPDGRLLTVSCGAALHHFRTALAVDGVRPEVTVLPDPVGDPDVLAVIACGPHEEPPTAVIRLFRAMSVRRSDRRPFADEPVPPAVLARLCAAGRIGTAHVQLVRDRDVVGLAVAAVHAAGRELADPDYRAELAAWRRRGDDTRGDGLPGYTAPAPAARPVPVRDLAATGPETATIHDAPPDADRFARYLIVHTENEDPVAWLDAGEALSAVLLTATVEGLSASPMSDLVEVPASRQILRELLGGLGHAAIVVRVGITEHRRPTATTPRRGTDDAVDTTERRLSAPQVPAREATGPTTGAGRPDAGRATTRP</sequence>
<dbReference type="InterPro" id="IPR029479">
    <property type="entry name" value="Nitroreductase"/>
</dbReference>
<dbReference type="NCBIfam" id="NF047509">
    <property type="entry name" value="Rv3131_FMN_oxido"/>
    <property type="match status" value="1"/>
</dbReference>